<proteinExistence type="predicted"/>
<name>A0A161Z836_9GAMM</name>
<reference evidence="1 2" key="1">
    <citation type="submission" date="2013-07" db="EMBL/GenBank/DDBJ databases">
        <title>Comparative Genomic and Metabolomic Analysis of Twelve Strains of Pseudoalteromonas luteoviolacea.</title>
        <authorList>
            <person name="Vynne N.G."/>
            <person name="Mansson M."/>
            <person name="Gram L."/>
        </authorList>
    </citation>
    <scope>NUCLEOTIDE SEQUENCE [LARGE SCALE GENOMIC DNA]</scope>
    <source>
        <strain evidence="1 2">CPMOR-1</strain>
    </source>
</reference>
<dbReference type="EMBL" id="AUYC01000020">
    <property type="protein sequence ID" value="KZN64733.1"/>
    <property type="molecule type" value="Genomic_DNA"/>
</dbReference>
<accession>A0A161Z836</accession>
<evidence type="ECO:0000313" key="2">
    <source>
        <dbReference type="Proteomes" id="UP000076486"/>
    </source>
</evidence>
<evidence type="ECO:0008006" key="3">
    <source>
        <dbReference type="Google" id="ProtNLM"/>
    </source>
</evidence>
<gene>
    <name evidence="1" type="ORF">N473_13150</name>
</gene>
<dbReference type="PATRIC" id="fig|1365248.3.peg.1541"/>
<dbReference type="Proteomes" id="UP000076486">
    <property type="component" value="Unassembled WGS sequence"/>
</dbReference>
<comment type="caution">
    <text evidence="1">The sequence shown here is derived from an EMBL/GenBank/DDBJ whole genome shotgun (WGS) entry which is preliminary data.</text>
</comment>
<protein>
    <recommendedName>
        <fullName evidence="3">Ricin B lectin domain-containing protein</fullName>
    </recommendedName>
</protein>
<dbReference type="AlphaFoldDB" id="A0A161Z836"/>
<organism evidence="1 2">
    <name type="scientific">Pseudoalteromonas luteoviolacea CPMOR-1</name>
    <dbReference type="NCBI Taxonomy" id="1365248"/>
    <lineage>
        <taxon>Bacteria</taxon>
        <taxon>Pseudomonadati</taxon>
        <taxon>Pseudomonadota</taxon>
        <taxon>Gammaproteobacteria</taxon>
        <taxon>Alteromonadales</taxon>
        <taxon>Pseudoalteromonadaceae</taxon>
        <taxon>Pseudoalteromonas</taxon>
    </lineage>
</organism>
<evidence type="ECO:0000313" key="1">
    <source>
        <dbReference type="EMBL" id="KZN64733.1"/>
    </source>
</evidence>
<dbReference type="RefSeq" id="WP_063367349.1">
    <property type="nucleotide sequence ID" value="NZ_AUYC01000020.1"/>
</dbReference>
<sequence length="148" mass="16886">MIKQHLKLITQGQDFGYITISKETSGLFYGNSPIEHATEFELIPCRKDCSAFYYKIANSQKSYMDLSFASNVVKITQANNPESEKVCAWKIHKDNLYALSHDQSPYNILSRSAFKLNSRILYAAPSSSRDFSQLEVALCKVPYHSYIQ</sequence>